<dbReference type="SUPFAM" id="SSF47413">
    <property type="entry name" value="lambda repressor-like DNA-binding domains"/>
    <property type="match status" value="1"/>
</dbReference>
<evidence type="ECO:0000313" key="3">
    <source>
        <dbReference type="EMBL" id="GAE90186.1"/>
    </source>
</evidence>
<proteinExistence type="predicted"/>
<evidence type="ECO:0000256" key="1">
    <source>
        <dbReference type="ARBA" id="ARBA00023125"/>
    </source>
</evidence>
<dbReference type="PROSITE" id="PS50943">
    <property type="entry name" value="HTH_CROC1"/>
    <property type="match status" value="1"/>
</dbReference>
<dbReference type="Proteomes" id="UP000019109">
    <property type="component" value="Unassembled WGS sequence"/>
</dbReference>
<dbReference type="Pfam" id="PF18931">
    <property type="entry name" value="DUF5680"/>
    <property type="match status" value="1"/>
</dbReference>
<evidence type="ECO:0000313" key="4">
    <source>
        <dbReference type="Proteomes" id="UP000019109"/>
    </source>
</evidence>
<dbReference type="CDD" id="cd00093">
    <property type="entry name" value="HTH_XRE"/>
    <property type="match status" value="1"/>
</dbReference>
<dbReference type="STRING" id="1294263.JCM21531_3776"/>
<evidence type="ECO:0000259" key="2">
    <source>
        <dbReference type="PROSITE" id="PS50943"/>
    </source>
</evidence>
<dbReference type="GO" id="GO:0003677">
    <property type="term" value="F:DNA binding"/>
    <property type="evidence" value="ECO:0007669"/>
    <property type="project" value="UniProtKB-KW"/>
</dbReference>
<gene>
    <name evidence="3" type="ORF">JCM21531_3776</name>
</gene>
<dbReference type="AlphaFoldDB" id="W4VAH8"/>
<dbReference type="InterPro" id="IPR043735">
    <property type="entry name" value="DUF5680"/>
</dbReference>
<accession>W4VAH8</accession>
<dbReference type="RefSeq" id="WP_038290748.1">
    <property type="nucleotide sequence ID" value="NZ_BAVR01000058.1"/>
</dbReference>
<keyword evidence="1" id="KW-0238">DNA-binding</keyword>
<dbReference type="InterPro" id="IPR001387">
    <property type="entry name" value="Cro/C1-type_HTH"/>
</dbReference>
<dbReference type="PANTHER" id="PTHR46558">
    <property type="entry name" value="TRACRIPTIONAL REGULATORY PROTEIN-RELATED-RELATED"/>
    <property type="match status" value="1"/>
</dbReference>
<dbReference type="EMBL" id="BAVR01000058">
    <property type="protein sequence ID" value="GAE90186.1"/>
    <property type="molecule type" value="Genomic_DNA"/>
</dbReference>
<dbReference type="OrthoDB" id="9801008at2"/>
<reference evidence="3" key="1">
    <citation type="journal article" date="2014" name="Genome Announc.">
        <title>Draft Genome Sequence of Clostridium straminisolvens Strain JCM 21531T, Isolated from a Cellulose-Degrading Bacterial Community.</title>
        <authorList>
            <person name="Yuki M."/>
            <person name="Oshima K."/>
            <person name="Suda W."/>
            <person name="Sakamoto M."/>
            <person name="Kitamura K."/>
            <person name="Iida T."/>
            <person name="Hattori M."/>
            <person name="Ohkuma M."/>
        </authorList>
    </citation>
    <scope>NUCLEOTIDE SEQUENCE [LARGE SCALE GENOMIC DNA]</scope>
    <source>
        <strain evidence="3">JCM 21531</strain>
    </source>
</reference>
<keyword evidence="4" id="KW-1185">Reference proteome</keyword>
<organism evidence="3 4">
    <name type="scientific">Acetivibrio straminisolvens JCM 21531</name>
    <dbReference type="NCBI Taxonomy" id="1294263"/>
    <lineage>
        <taxon>Bacteria</taxon>
        <taxon>Bacillati</taxon>
        <taxon>Bacillota</taxon>
        <taxon>Clostridia</taxon>
        <taxon>Eubacteriales</taxon>
        <taxon>Oscillospiraceae</taxon>
        <taxon>Acetivibrio</taxon>
    </lineage>
</organism>
<feature type="domain" description="HTH cro/C1-type" evidence="2">
    <location>
        <begin position="7"/>
        <end position="61"/>
    </location>
</feature>
<dbReference type="Gene3D" id="1.10.260.40">
    <property type="entry name" value="lambda repressor-like DNA-binding domains"/>
    <property type="match status" value="1"/>
</dbReference>
<dbReference type="SMART" id="SM00530">
    <property type="entry name" value="HTH_XRE"/>
    <property type="match status" value="1"/>
</dbReference>
<dbReference type="InterPro" id="IPR010982">
    <property type="entry name" value="Lambda_DNA-bd_dom_sf"/>
</dbReference>
<sequence length="224" mass="25859">MIFSEKLQLLRKNKGLTQEELAERLDVSRQAVAKWESGQVYPDISNLIQISNLFNVTVDYLVRDQECTINISTNDTKTDLDKLIDFRLEANINTYAACMNKTASTRLDSHDFQYANGPFTYHDTYVGGEQFAGEEAIWQDGKAVYAMNYMGRVLGEQFNGDFLKEALCKADRNMPYRGPEYYQSGEYLYKCKVTGDFTWFQGYEEIYCNEIKVFECCFHGGLVR</sequence>
<name>W4VAH8_9FIRM</name>
<comment type="caution">
    <text evidence="3">The sequence shown here is derived from an EMBL/GenBank/DDBJ whole genome shotgun (WGS) entry which is preliminary data.</text>
</comment>
<dbReference type="Pfam" id="PF01381">
    <property type="entry name" value="HTH_3"/>
    <property type="match status" value="1"/>
</dbReference>
<protein>
    <submittedName>
        <fullName evidence="3">Transcriptional regulator</fullName>
    </submittedName>
</protein>
<dbReference type="PANTHER" id="PTHR46558:SF13">
    <property type="entry name" value="HTH-TYPE TRANSCRIPTIONAL REGULATOR IMMR"/>
    <property type="match status" value="1"/>
</dbReference>